<dbReference type="PANTHER" id="PTHR43639">
    <property type="entry name" value="OXIDOREDUCTASE, SHORT-CHAIN DEHYDROGENASE/REDUCTASE FAMILY (AFU_ORTHOLOGUE AFUA_5G02870)"/>
    <property type="match status" value="1"/>
</dbReference>
<accession>A0A2A3ZUH2</accession>
<dbReference type="RefSeq" id="WP_096145694.1">
    <property type="nucleotide sequence ID" value="NZ_NRHA01000005.1"/>
</dbReference>
<keyword evidence="2" id="KW-0560">Oxidoreductase</keyword>
<sequence length="245" mass="25646">MSGEHNDKVAAVTGAGRGIGAGIAARLAEDGFHVALIDIDETTVGNAADEIGRDRATPYVVDLAKRQDVIDTFSEVARAHGRIDAVVNNAMWVHYSPIIEMDERSLDTMWTIGLKAAFWTIQGAYPAMIAQGGGVVVNMSSPAATRGIDGSSGYSAVKGAVSSLTWQAARELGPQGIRVNGIIPGAVDTPGARRVVDDEGYEIRRKMSTLGRLATAEDIAAGVSFLVSPDAAYVNGHILNVDGAL</sequence>
<organism evidence="3 4">
    <name type="scientific">Brevibacterium aurantiacum</name>
    <dbReference type="NCBI Taxonomy" id="273384"/>
    <lineage>
        <taxon>Bacteria</taxon>
        <taxon>Bacillati</taxon>
        <taxon>Actinomycetota</taxon>
        <taxon>Actinomycetes</taxon>
        <taxon>Micrococcales</taxon>
        <taxon>Brevibacteriaceae</taxon>
        <taxon>Brevibacterium</taxon>
    </lineage>
</organism>
<evidence type="ECO:0000256" key="2">
    <source>
        <dbReference type="ARBA" id="ARBA00023002"/>
    </source>
</evidence>
<evidence type="ECO:0000313" key="4">
    <source>
        <dbReference type="Proteomes" id="UP000217881"/>
    </source>
</evidence>
<proteinExistence type="inferred from homology"/>
<name>A0A2A3ZUH2_BREAU</name>
<dbReference type="PRINTS" id="PR00080">
    <property type="entry name" value="SDRFAMILY"/>
</dbReference>
<dbReference type="InterPro" id="IPR036291">
    <property type="entry name" value="NAD(P)-bd_dom_sf"/>
</dbReference>
<dbReference type="AlphaFoldDB" id="A0A2A3ZUH2"/>
<comment type="similarity">
    <text evidence="1">Belongs to the short-chain dehydrogenases/reductases (SDR) family.</text>
</comment>
<dbReference type="EMBL" id="NRHA01000005">
    <property type="protein sequence ID" value="PCC55113.1"/>
    <property type="molecule type" value="Genomic_DNA"/>
</dbReference>
<dbReference type="FunFam" id="3.40.50.720:FF:000084">
    <property type="entry name" value="Short-chain dehydrogenase reductase"/>
    <property type="match status" value="1"/>
</dbReference>
<evidence type="ECO:0008006" key="5">
    <source>
        <dbReference type="Google" id="ProtNLM"/>
    </source>
</evidence>
<dbReference type="Pfam" id="PF13561">
    <property type="entry name" value="adh_short_C2"/>
    <property type="match status" value="1"/>
</dbReference>
<dbReference type="Gene3D" id="3.40.50.720">
    <property type="entry name" value="NAD(P)-binding Rossmann-like Domain"/>
    <property type="match status" value="1"/>
</dbReference>
<evidence type="ECO:0000313" key="3">
    <source>
        <dbReference type="EMBL" id="PCC55113.1"/>
    </source>
</evidence>
<dbReference type="Proteomes" id="UP000217881">
    <property type="component" value="Unassembled WGS sequence"/>
</dbReference>
<dbReference type="CDD" id="cd05233">
    <property type="entry name" value="SDR_c"/>
    <property type="match status" value="1"/>
</dbReference>
<gene>
    <name evidence="3" type="ORF">CIK59_02825</name>
</gene>
<protein>
    <recommendedName>
        <fullName evidence="5">SDR family oxidoreductase</fullName>
    </recommendedName>
</protein>
<dbReference type="SUPFAM" id="SSF51735">
    <property type="entry name" value="NAD(P)-binding Rossmann-fold domains"/>
    <property type="match status" value="1"/>
</dbReference>
<dbReference type="GO" id="GO:0016491">
    <property type="term" value="F:oxidoreductase activity"/>
    <property type="evidence" value="ECO:0007669"/>
    <property type="project" value="UniProtKB-KW"/>
</dbReference>
<dbReference type="PANTHER" id="PTHR43639:SF1">
    <property type="entry name" value="SHORT-CHAIN DEHYDROGENASE_REDUCTASE FAMILY PROTEIN"/>
    <property type="match status" value="1"/>
</dbReference>
<reference evidence="3 4" key="1">
    <citation type="journal article" date="2017" name="Elife">
        <title>Extensive horizontal gene transfer in cheese-associated bacteria.</title>
        <authorList>
            <person name="Bonham K.S."/>
            <person name="Wolfe B.E."/>
            <person name="Dutton R.J."/>
        </authorList>
    </citation>
    <scope>NUCLEOTIDE SEQUENCE [LARGE SCALE GENOMIC DNA]</scope>
    <source>
        <strain evidence="3 4">738_8</strain>
    </source>
</reference>
<dbReference type="InterPro" id="IPR002347">
    <property type="entry name" value="SDR_fam"/>
</dbReference>
<comment type="caution">
    <text evidence="3">The sequence shown here is derived from an EMBL/GenBank/DDBJ whole genome shotgun (WGS) entry which is preliminary data.</text>
</comment>
<dbReference type="PRINTS" id="PR00081">
    <property type="entry name" value="GDHRDH"/>
</dbReference>
<evidence type="ECO:0000256" key="1">
    <source>
        <dbReference type="ARBA" id="ARBA00006484"/>
    </source>
</evidence>